<dbReference type="InterPro" id="IPR052922">
    <property type="entry name" value="Cytidylate_Kinase-2"/>
</dbReference>
<dbReference type="OrthoDB" id="1201990at2"/>
<dbReference type="CDD" id="cd01983">
    <property type="entry name" value="SIMIBI"/>
    <property type="match status" value="1"/>
</dbReference>
<comment type="caution">
    <text evidence="1">The sequence shown here is derived from an EMBL/GenBank/DDBJ whole genome shotgun (WGS) entry which is preliminary data.</text>
</comment>
<dbReference type="InterPro" id="IPR027417">
    <property type="entry name" value="P-loop_NTPase"/>
</dbReference>
<organism evidence="1 2">
    <name type="scientific">Anaerobacillus alkaliphilus</name>
    <dbReference type="NCBI Taxonomy" id="1548597"/>
    <lineage>
        <taxon>Bacteria</taxon>
        <taxon>Bacillati</taxon>
        <taxon>Bacillota</taxon>
        <taxon>Bacilli</taxon>
        <taxon>Bacillales</taxon>
        <taxon>Bacillaceae</taxon>
        <taxon>Anaerobacillus</taxon>
    </lineage>
</organism>
<sequence>MKKIMVIGVSAGVGKSTLAKKMADELKIDVYHLDQLYWRAGWVEAPFEEFSEAQAKIVNRESWIIEGNYTSTFRIRSDKADTIVYIEHPIYVCFYRVVKRWLTNLGKTRQDMAEGCSEKLDWQFIKFIATTYYPRKKAMAKRLEAFKNAGKRVYILSSKEQVNNFIQSLNKQTVH</sequence>
<protein>
    <submittedName>
        <fullName evidence="1">Topology modulation protein</fullName>
    </submittedName>
</protein>
<evidence type="ECO:0000313" key="2">
    <source>
        <dbReference type="Proteomes" id="UP000290649"/>
    </source>
</evidence>
<dbReference type="EMBL" id="QOUX01000027">
    <property type="protein sequence ID" value="RXJ02031.1"/>
    <property type="molecule type" value="Genomic_DNA"/>
</dbReference>
<dbReference type="RefSeq" id="WP_129077746.1">
    <property type="nucleotide sequence ID" value="NZ_QOUX01000027.1"/>
</dbReference>
<dbReference type="Gene3D" id="3.40.50.300">
    <property type="entry name" value="P-loop containing nucleotide triphosphate hydrolases"/>
    <property type="match status" value="1"/>
</dbReference>
<name>A0A4Q0VU47_9BACI</name>
<evidence type="ECO:0000313" key="1">
    <source>
        <dbReference type="EMBL" id="RXJ02031.1"/>
    </source>
</evidence>
<dbReference type="PANTHER" id="PTHR37816">
    <property type="entry name" value="YALI0E33011P"/>
    <property type="match status" value="1"/>
</dbReference>
<accession>A0A4Q0VU47</accession>
<dbReference type="AlphaFoldDB" id="A0A4Q0VU47"/>
<dbReference type="Proteomes" id="UP000290649">
    <property type="component" value="Unassembled WGS sequence"/>
</dbReference>
<dbReference type="PANTHER" id="PTHR37816:SF3">
    <property type="entry name" value="MODULATES DNA TOPOLOGY"/>
    <property type="match status" value="1"/>
</dbReference>
<dbReference type="SUPFAM" id="SSF52540">
    <property type="entry name" value="P-loop containing nucleoside triphosphate hydrolases"/>
    <property type="match status" value="1"/>
</dbReference>
<keyword evidence="2" id="KW-1185">Reference proteome</keyword>
<reference evidence="1 2" key="1">
    <citation type="journal article" date="2019" name="Int. J. Syst. Evol. Microbiol.">
        <title>Anaerobacillus alkaliphilus sp. nov., a novel alkaliphilic and moderately halophilic bacterium.</title>
        <authorList>
            <person name="Borsodi A.K."/>
            <person name="Aszalos J.M."/>
            <person name="Bihari P."/>
            <person name="Nagy I."/>
            <person name="Schumann P."/>
            <person name="Sproer C."/>
            <person name="Kovacs A.L."/>
            <person name="Boka K."/>
            <person name="Dobosy P."/>
            <person name="Ovari M."/>
            <person name="Szili-Kovacs T."/>
            <person name="Toth E."/>
        </authorList>
    </citation>
    <scope>NUCLEOTIDE SEQUENCE [LARGE SCALE GENOMIC DNA]</scope>
    <source>
        <strain evidence="1 2">B16-10</strain>
    </source>
</reference>
<gene>
    <name evidence="1" type="ORF">DS745_08025</name>
</gene>
<proteinExistence type="predicted"/>